<feature type="region of interest" description="Disordered" evidence="1">
    <location>
        <begin position="251"/>
        <end position="295"/>
    </location>
</feature>
<reference evidence="2 3" key="1">
    <citation type="journal article" date="2013" name="PLoS Genet.">
        <title>The genome and development-dependent transcriptomes of Pyronema confluens: a window into fungal evolution.</title>
        <authorList>
            <person name="Traeger S."/>
            <person name="Altegoer F."/>
            <person name="Freitag M."/>
            <person name="Gabaldon T."/>
            <person name="Kempken F."/>
            <person name="Kumar A."/>
            <person name="Marcet-Houben M."/>
            <person name="Poggeler S."/>
            <person name="Stajich J.E."/>
            <person name="Nowrousian M."/>
        </authorList>
    </citation>
    <scope>NUCLEOTIDE SEQUENCE [LARGE SCALE GENOMIC DNA]</scope>
    <source>
        <strain evidence="3">CBS 100304</strain>
        <tissue evidence="2">Vegetative mycelium</tissue>
    </source>
</reference>
<feature type="region of interest" description="Disordered" evidence="1">
    <location>
        <begin position="158"/>
        <end position="238"/>
    </location>
</feature>
<feature type="region of interest" description="Disordered" evidence="1">
    <location>
        <begin position="402"/>
        <end position="427"/>
    </location>
</feature>
<accession>U4KWB8</accession>
<name>U4KWB8_PYROM</name>
<feature type="compositionally biased region" description="Low complexity" evidence="1">
    <location>
        <begin position="9"/>
        <end position="39"/>
    </location>
</feature>
<sequence>MATTDTKDPAAPTSDTTTSSPVLVSAPSVTSSSHSKVPPALCLDFSNSDVGADSEFDLSGMLEQLGEASSSSTPGESKLDGGLAQSNSKATTGGLERAMSTKSSGVASTSDNSGIVTMRVQEFEGIRKSILVAPSIRSMASAPRSPNLNGGFARSLKEGYEMAGQERQLDEDGDESSTTDDRQWERVSIAEVREEEEQAVEKEERKEVEILQDHEDKREVAAAADNIGQKKDEPEIKEDYKIDFSFDGSSSDYFPEISAGNNSHQQEKLERETHPAYRAPLQLPEVPEERPSSAAADFFCDFDGVHYTPESFTPPLPSSSAPPQRPQYDPPYTDQSRRISNASPLTSKSNNSRDSSLVYYPAPVPAVLNLPPLMTKDSNARSRLSKVQKRASQQILLDVAIGDEKRRSTLDPDGAQTPPTPRRLSNLPPALRASAYFDTMSPTNSTPHLELKESSAVATLDSILDASASAPPAAFTDHPMTGTTSTAHLPRDYRQSVSMNVTHHPGDSRPGSVAGDAQYPQNPPQHQLRQSASFEAREAAMGSNMDNLHSAPTTLLAELESRKAQQKSRARTAASAFPSGVRSTLLELDAVAQVQVTTRKNRRTYLAWEDPEMEAPHGEDEDTPLGALFPGAGARGAGRGAFAGDEDIPLGLLMQREQEEGETLAQRRARLQKGKAPQLPSPGVEKEEEEETLAQRRARLQKEKSGFGDGSLGLDINFGGSGQPTPQPTPPPEEESLAQRRRRLKEEEERRRRADEARHVQAEVRKRQTMMSQHGSMPSPGMMQQGNRMSMMSMGGSTPMNRPSTGGPSGGLVNQIGGSMLRPQMSTGNLRPQMSLGNLRQRQSMMSMAGMQGMPGMPMGQMGPMPGMGMGGMPGQMQMGMNGMPMGMPMMPQGMTYGAMAMPGAMGMMSQQQEMEMTSKQREMVERWRASVM</sequence>
<protein>
    <submittedName>
        <fullName evidence="2">Uncharacterized protein</fullName>
    </submittedName>
</protein>
<feature type="compositionally biased region" description="Basic and acidic residues" evidence="1">
    <location>
        <begin position="199"/>
        <end position="220"/>
    </location>
</feature>
<dbReference type="OMA" id="RWRASVM"/>
<keyword evidence="3" id="KW-1185">Reference proteome</keyword>
<feature type="region of interest" description="Disordered" evidence="1">
    <location>
        <begin position="470"/>
        <end position="531"/>
    </location>
</feature>
<feature type="compositionally biased region" description="Polar residues" evidence="1">
    <location>
        <begin position="338"/>
        <end position="355"/>
    </location>
</feature>
<feature type="region of interest" description="Disordered" evidence="1">
    <location>
        <begin position="63"/>
        <end position="111"/>
    </location>
</feature>
<dbReference type="eggNOG" id="ENOG502SA0I">
    <property type="taxonomic scope" value="Eukaryota"/>
</dbReference>
<dbReference type="STRING" id="1076935.U4KWB8"/>
<feature type="compositionally biased region" description="Basic and acidic residues" evidence="1">
    <location>
        <begin position="228"/>
        <end position="238"/>
    </location>
</feature>
<feature type="region of interest" description="Disordered" evidence="1">
    <location>
        <begin position="658"/>
        <end position="780"/>
    </location>
</feature>
<evidence type="ECO:0000256" key="1">
    <source>
        <dbReference type="SAM" id="MobiDB-lite"/>
    </source>
</evidence>
<gene>
    <name evidence="2" type="ORF">PCON_05714</name>
</gene>
<dbReference type="OrthoDB" id="5288142at2759"/>
<feature type="compositionally biased region" description="Basic and acidic residues" evidence="1">
    <location>
        <begin position="744"/>
        <end position="766"/>
    </location>
</feature>
<dbReference type="EMBL" id="HF935280">
    <property type="protein sequence ID" value="CCX06127.1"/>
    <property type="molecule type" value="Genomic_DNA"/>
</dbReference>
<feature type="compositionally biased region" description="Polar residues" evidence="1">
    <location>
        <begin position="100"/>
        <end position="111"/>
    </location>
</feature>
<dbReference type="AlphaFoldDB" id="U4KWB8"/>
<evidence type="ECO:0000313" key="3">
    <source>
        <dbReference type="Proteomes" id="UP000018144"/>
    </source>
</evidence>
<organism evidence="2 3">
    <name type="scientific">Pyronema omphalodes (strain CBS 100304)</name>
    <name type="common">Pyronema confluens</name>
    <dbReference type="NCBI Taxonomy" id="1076935"/>
    <lineage>
        <taxon>Eukaryota</taxon>
        <taxon>Fungi</taxon>
        <taxon>Dikarya</taxon>
        <taxon>Ascomycota</taxon>
        <taxon>Pezizomycotina</taxon>
        <taxon>Pezizomycetes</taxon>
        <taxon>Pezizales</taxon>
        <taxon>Pyronemataceae</taxon>
        <taxon>Pyronema</taxon>
    </lineage>
</organism>
<proteinExistence type="predicted"/>
<feature type="region of interest" description="Disordered" evidence="1">
    <location>
        <begin position="1"/>
        <end position="44"/>
    </location>
</feature>
<dbReference type="Proteomes" id="UP000018144">
    <property type="component" value="Unassembled WGS sequence"/>
</dbReference>
<feature type="compositionally biased region" description="Acidic residues" evidence="1">
    <location>
        <begin position="169"/>
        <end position="178"/>
    </location>
</feature>
<feature type="region of interest" description="Disordered" evidence="1">
    <location>
        <begin position="310"/>
        <end position="356"/>
    </location>
</feature>
<feature type="compositionally biased region" description="Basic and acidic residues" evidence="1">
    <location>
        <begin position="265"/>
        <end position="275"/>
    </location>
</feature>
<evidence type="ECO:0000313" key="2">
    <source>
        <dbReference type="EMBL" id="CCX06127.1"/>
    </source>
</evidence>